<dbReference type="Gene3D" id="3.60.40.10">
    <property type="entry name" value="PPM-type phosphatase domain"/>
    <property type="match status" value="1"/>
</dbReference>
<evidence type="ECO:0000256" key="1">
    <source>
        <dbReference type="ARBA" id="ARBA00022723"/>
    </source>
</evidence>
<keyword evidence="2 4" id="KW-0378">Hydrolase</keyword>
<evidence type="ECO:0000259" key="5">
    <source>
        <dbReference type="PROSITE" id="PS51746"/>
    </source>
</evidence>
<organism evidence="6 7">
    <name type="scientific">Dinothrombium tinctorium</name>
    <dbReference type="NCBI Taxonomy" id="1965070"/>
    <lineage>
        <taxon>Eukaryota</taxon>
        <taxon>Metazoa</taxon>
        <taxon>Ecdysozoa</taxon>
        <taxon>Arthropoda</taxon>
        <taxon>Chelicerata</taxon>
        <taxon>Arachnida</taxon>
        <taxon>Acari</taxon>
        <taxon>Acariformes</taxon>
        <taxon>Trombidiformes</taxon>
        <taxon>Prostigmata</taxon>
        <taxon>Anystina</taxon>
        <taxon>Parasitengona</taxon>
        <taxon>Trombidioidea</taxon>
        <taxon>Trombidiidae</taxon>
        <taxon>Dinothrombium</taxon>
    </lineage>
</organism>
<dbReference type="InterPro" id="IPR015655">
    <property type="entry name" value="PP2C"/>
</dbReference>
<keyword evidence="1" id="KW-0479">Metal-binding</keyword>
<comment type="similarity">
    <text evidence="4">Belongs to the PP2C family.</text>
</comment>
<dbReference type="PROSITE" id="PS51746">
    <property type="entry name" value="PPM_2"/>
    <property type="match status" value="1"/>
</dbReference>
<dbReference type="InterPro" id="IPR036457">
    <property type="entry name" value="PPM-type-like_dom_sf"/>
</dbReference>
<dbReference type="EMBL" id="NCKU01014637">
    <property type="protein sequence ID" value="RWR99550.1"/>
    <property type="molecule type" value="Genomic_DNA"/>
</dbReference>
<dbReference type="STRING" id="1965070.A0A3S3RGJ5"/>
<dbReference type="PROSITE" id="PS01032">
    <property type="entry name" value="PPM_1"/>
    <property type="match status" value="1"/>
</dbReference>
<sequence length="386" mass="43520">MRALTAPQYRVYADCCQGGRKYMEDCHCIAFQEKARSSPLSNDASDDRLQYAFFGVFDGHGGKEAALFTKDNLLRNIVSQRGFWSRDDHSILSAIKHGFIATHYAMMKEVSKWPKTSTGLPSTSGTTASVCFVMNNKYYIGHVGDSKIVLVKKRENTWIAMPLTDDHKPDSPLERERILNAGGKIVNKSGIERVVWNRPKCGHKGPIRRSTHFDEIPFLAVARSLGDLWSYNSSRDIFIVSPEPDVSVVPILPHEDKCIVLASDGLWNMLMEQECALTLQEIEENVDNYMFSNSLFNSETRAALNPSQALVQFALQRWYSNNLRADNTSVIVVFLDNLQTGTSGNNHTDYELWEEKLKNMSDEEFSALNWPTIVSASNVGEYLIDA</sequence>
<dbReference type="InterPro" id="IPR001932">
    <property type="entry name" value="PPM-type_phosphatase-like_dom"/>
</dbReference>
<evidence type="ECO:0000256" key="2">
    <source>
        <dbReference type="ARBA" id="ARBA00022801"/>
    </source>
</evidence>
<dbReference type="GO" id="GO:0004722">
    <property type="term" value="F:protein serine/threonine phosphatase activity"/>
    <property type="evidence" value="ECO:0007669"/>
    <property type="project" value="InterPro"/>
</dbReference>
<dbReference type="CDD" id="cd00143">
    <property type="entry name" value="PP2Cc"/>
    <property type="match status" value="1"/>
</dbReference>
<dbReference type="AlphaFoldDB" id="A0A3S3RGJ5"/>
<protein>
    <recommendedName>
        <fullName evidence="5">PPM-type phosphatase domain-containing protein</fullName>
    </recommendedName>
</protein>
<name>A0A3S3RGJ5_9ACAR</name>
<proteinExistence type="inferred from homology"/>
<accession>A0A3S3RGJ5</accession>
<dbReference type="Pfam" id="PF00481">
    <property type="entry name" value="PP2C"/>
    <property type="match status" value="1"/>
</dbReference>
<evidence type="ECO:0000256" key="4">
    <source>
        <dbReference type="RuleBase" id="RU003465"/>
    </source>
</evidence>
<evidence type="ECO:0000313" key="6">
    <source>
        <dbReference type="EMBL" id="RWR99550.1"/>
    </source>
</evidence>
<dbReference type="Proteomes" id="UP000285301">
    <property type="component" value="Unassembled WGS sequence"/>
</dbReference>
<feature type="non-terminal residue" evidence="6">
    <location>
        <position position="386"/>
    </location>
</feature>
<evidence type="ECO:0000313" key="7">
    <source>
        <dbReference type="Proteomes" id="UP000285301"/>
    </source>
</evidence>
<reference evidence="6 7" key="1">
    <citation type="journal article" date="2018" name="Gigascience">
        <title>Genomes of trombidid mites reveal novel predicted allergens and laterally-transferred genes associated with secondary metabolism.</title>
        <authorList>
            <person name="Dong X."/>
            <person name="Chaisiri K."/>
            <person name="Xia D."/>
            <person name="Armstrong S.D."/>
            <person name="Fang Y."/>
            <person name="Donnelly M.J."/>
            <person name="Kadowaki T."/>
            <person name="McGarry J.W."/>
            <person name="Darby A.C."/>
            <person name="Makepeace B.L."/>
        </authorList>
    </citation>
    <scope>NUCLEOTIDE SEQUENCE [LARGE SCALE GENOMIC DNA]</scope>
    <source>
        <strain evidence="6">UoL-WK</strain>
    </source>
</reference>
<dbReference type="SMART" id="SM00332">
    <property type="entry name" value="PP2Cc"/>
    <property type="match status" value="1"/>
</dbReference>
<dbReference type="GO" id="GO:0046872">
    <property type="term" value="F:metal ion binding"/>
    <property type="evidence" value="ECO:0007669"/>
    <property type="project" value="UniProtKB-KW"/>
</dbReference>
<feature type="domain" description="PPM-type phosphatase" evidence="5">
    <location>
        <begin position="8"/>
        <end position="335"/>
    </location>
</feature>
<dbReference type="FunFam" id="3.60.40.10:FF:000060">
    <property type="entry name" value="Protein phosphatase 2c"/>
    <property type="match status" value="1"/>
</dbReference>
<dbReference type="OrthoDB" id="10025511at2759"/>
<keyword evidence="7" id="KW-1185">Reference proteome</keyword>
<evidence type="ECO:0000256" key="3">
    <source>
        <dbReference type="ARBA" id="ARBA00022912"/>
    </source>
</evidence>
<dbReference type="PANTHER" id="PTHR47992">
    <property type="entry name" value="PROTEIN PHOSPHATASE"/>
    <property type="match status" value="1"/>
</dbReference>
<comment type="caution">
    <text evidence="6">The sequence shown here is derived from an EMBL/GenBank/DDBJ whole genome shotgun (WGS) entry which is preliminary data.</text>
</comment>
<dbReference type="InterPro" id="IPR000222">
    <property type="entry name" value="PP2C_BS"/>
</dbReference>
<dbReference type="SUPFAM" id="SSF81606">
    <property type="entry name" value="PP2C-like"/>
    <property type="match status" value="1"/>
</dbReference>
<gene>
    <name evidence="6" type="ORF">B4U79_00489</name>
</gene>
<keyword evidence="3 4" id="KW-0904">Protein phosphatase</keyword>